<evidence type="ECO:0000256" key="2">
    <source>
        <dbReference type="ARBA" id="ARBA00014363"/>
    </source>
</evidence>
<dbReference type="GO" id="GO:0003887">
    <property type="term" value="F:DNA-directed DNA polymerase activity"/>
    <property type="evidence" value="ECO:0007669"/>
    <property type="project" value="UniProtKB-KW"/>
</dbReference>
<comment type="catalytic activity">
    <reaction evidence="7">
        <text>DNA(n) + a 2'-deoxyribonucleoside 5'-triphosphate = DNA(n+1) + diphosphate</text>
        <dbReference type="Rhea" id="RHEA:22508"/>
        <dbReference type="Rhea" id="RHEA-COMP:17339"/>
        <dbReference type="Rhea" id="RHEA-COMP:17340"/>
        <dbReference type="ChEBI" id="CHEBI:33019"/>
        <dbReference type="ChEBI" id="CHEBI:61560"/>
        <dbReference type="ChEBI" id="CHEBI:173112"/>
        <dbReference type="EC" id="2.7.7.7"/>
    </reaction>
</comment>
<evidence type="ECO:0000313" key="10">
    <source>
        <dbReference type="Proteomes" id="UP000824165"/>
    </source>
</evidence>
<dbReference type="PANTHER" id="PTHR11669">
    <property type="entry name" value="REPLICATION FACTOR C / DNA POLYMERASE III GAMMA-TAU SUBUNIT"/>
    <property type="match status" value="1"/>
</dbReference>
<evidence type="ECO:0000256" key="3">
    <source>
        <dbReference type="ARBA" id="ARBA00022679"/>
    </source>
</evidence>
<dbReference type="Pfam" id="PF09115">
    <property type="entry name" value="DNApol3-delta_C"/>
    <property type="match status" value="1"/>
</dbReference>
<dbReference type="InterPro" id="IPR050238">
    <property type="entry name" value="DNA_Rep/Repair_Clamp_Loader"/>
</dbReference>
<dbReference type="EMBL" id="DVLU01000006">
    <property type="protein sequence ID" value="HIT84412.1"/>
    <property type="molecule type" value="Genomic_DNA"/>
</dbReference>
<gene>
    <name evidence="9" type="ORF">IAA60_00755</name>
</gene>
<evidence type="ECO:0000256" key="1">
    <source>
        <dbReference type="ARBA" id="ARBA00012417"/>
    </source>
</evidence>
<feature type="domain" description="DNA polymerase III delta subunit C-terminal" evidence="8">
    <location>
        <begin position="215"/>
        <end position="303"/>
    </location>
</feature>
<dbReference type="AlphaFoldDB" id="A0A9D1H0Q2"/>
<reference evidence="9" key="2">
    <citation type="journal article" date="2021" name="PeerJ">
        <title>Extensive microbial diversity within the chicken gut microbiome revealed by metagenomics and culture.</title>
        <authorList>
            <person name="Gilroy R."/>
            <person name="Ravi A."/>
            <person name="Getino M."/>
            <person name="Pursley I."/>
            <person name="Horton D.L."/>
            <person name="Alikhan N.F."/>
            <person name="Baker D."/>
            <person name="Gharbi K."/>
            <person name="Hall N."/>
            <person name="Watson M."/>
            <person name="Adriaenssens E.M."/>
            <person name="Foster-Nyarko E."/>
            <person name="Jarju S."/>
            <person name="Secka A."/>
            <person name="Antonio M."/>
            <person name="Oren A."/>
            <person name="Chaudhuri R.R."/>
            <person name="La Ragione R."/>
            <person name="Hildebrand F."/>
            <person name="Pallen M.J."/>
        </authorList>
    </citation>
    <scope>NUCLEOTIDE SEQUENCE</scope>
    <source>
        <strain evidence="9">CHK181-108</strain>
    </source>
</reference>
<dbReference type="PANTHER" id="PTHR11669:SF8">
    <property type="entry name" value="DNA POLYMERASE III SUBUNIT DELTA"/>
    <property type="match status" value="1"/>
</dbReference>
<dbReference type="GO" id="GO:0006261">
    <property type="term" value="P:DNA-templated DNA replication"/>
    <property type="evidence" value="ECO:0007669"/>
    <property type="project" value="TreeGrafter"/>
</dbReference>
<proteinExistence type="predicted"/>
<dbReference type="EC" id="2.7.7.7" evidence="1"/>
<evidence type="ECO:0000259" key="8">
    <source>
        <dbReference type="Pfam" id="PF09115"/>
    </source>
</evidence>
<evidence type="ECO:0000256" key="5">
    <source>
        <dbReference type="ARBA" id="ARBA00022705"/>
    </source>
</evidence>
<comment type="caution">
    <text evidence="9">The sequence shown here is derived from an EMBL/GenBank/DDBJ whole genome shotgun (WGS) entry which is preliminary data.</text>
</comment>
<dbReference type="InterPro" id="IPR027417">
    <property type="entry name" value="P-loop_NTPase"/>
</dbReference>
<organism evidence="9 10">
    <name type="scientific">Candidatus Ornithomonoglobus intestinigallinarum</name>
    <dbReference type="NCBI Taxonomy" id="2840894"/>
    <lineage>
        <taxon>Bacteria</taxon>
        <taxon>Bacillati</taxon>
        <taxon>Bacillota</taxon>
        <taxon>Clostridia</taxon>
        <taxon>Candidatus Ornithomonoglobus</taxon>
    </lineage>
</organism>
<evidence type="ECO:0000313" key="9">
    <source>
        <dbReference type="EMBL" id="HIT84412.1"/>
    </source>
</evidence>
<dbReference type="GO" id="GO:0003677">
    <property type="term" value="F:DNA binding"/>
    <property type="evidence" value="ECO:0007669"/>
    <property type="project" value="InterPro"/>
</dbReference>
<sequence length="327" mass="36340">MHGYKTFHEEIMNGLIENVQNGSSSNAYVFEGAKGLNKHESARLFAAALTCMSHGGSIPCGICRSCTESAANSNPDIIYVEKPKDKKTIPVDTIRGVNTDAAVKPFSAPRKVYIINEGDLLRTEAQNAFLKTFEEPPEYAVFIIVVQSASSLLPTILSRAVTVRFPRLSDELTSKILLERHPEEEKRIPFLVNFCEGIPGRAEEIINDGEFEELRGESLNVLAKIMTGGKRAAFDAEDFTEKNKEKAGEIFSFWTSYLRDILALQCGAFDRTINSDKLPALRKLSGRFDAKTTVRAAELMIEGLQMLDRYIKPSAVALRCALRINIK</sequence>
<evidence type="ECO:0000256" key="7">
    <source>
        <dbReference type="ARBA" id="ARBA00049244"/>
    </source>
</evidence>
<dbReference type="GO" id="GO:0009360">
    <property type="term" value="C:DNA polymerase III complex"/>
    <property type="evidence" value="ECO:0007669"/>
    <property type="project" value="InterPro"/>
</dbReference>
<keyword evidence="5" id="KW-0235">DNA replication</keyword>
<name>A0A9D1H0Q2_9FIRM</name>
<dbReference type="InterPro" id="IPR015199">
    <property type="entry name" value="DNA_pol_III_delta_C"/>
</dbReference>
<dbReference type="Pfam" id="PF13177">
    <property type="entry name" value="DNA_pol3_delta2"/>
    <property type="match status" value="1"/>
</dbReference>
<dbReference type="Proteomes" id="UP000824165">
    <property type="component" value="Unassembled WGS sequence"/>
</dbReference>
<evidence type="ECO:0000256" key="6">
    <source>
        <dbReference type="ARBA" id="ARBA00022932"/>
    </source>
</evidence>
<evidence type="ECO:0000256" key="4">
    <source>
        <dbReference type="ARBA" id="ARBA00022695"/>
    </source>
</evidence>
<protein>
    <recommendedName>
        <fullName evidence="2">DNA polymerase III subunit delta'</fullName>
        <ecNumber evidence="1">2.7.7.7</ecNumber>
    </recommendedName>
</protein>
<keyword evidence="3" id="KW-0808">Transferase</keyword>
<keyword evidence="4" id="KW-0548">Nucleotidyltransferase</keyword>
<reference evidence="9" key="1">
    <citation type="submission" date="2020-10" db="EMBL/GenBank/DDBJ databases">
        <authorList>
            <person name="Gilroy R."/>
        </authorList>
    </citation>
    <scope>NUCLEOTIDE SEQUENCE</scope>
    <source>
        <strain evidence="9">CHK181-108</strain>
    </source>
</reference>
<dbReference type="Gene3D" id="3.40.50.300">
    <property type="entry name" value="P-loop containing nucleotide triphosphate hydrolases"/>
    <property type="match status" value="1"/>
</dbReference>
<keyword evidence="6" id="KW-0239">DNA-directed DNA polymerase</keyword>
<accession>A0A9D1H0Q2</accession>
<dbReference type="SUPFAM" id="SSF52540">
    <property type="entry name" value="P-loop containing nucleoside triphosphate hydrolases"/>
    <property type="match status" value="1"/>
</dbReference>